<sequence length="54" mass="6304">MRNTPDLCSGNQLCNSHTLIKRPLRRSSFTALQRQHSFARLNPLRWRRASNPEA</sequence>
<gene>
    <name evidence="1" type="ORF">SI7747_UN020921</name>
</gene>
<reference evidence="2" key="1">
    <citation type="journal article" date="2020" name="Sci. Rep.">
        <title>Chromosome-scale genome assembly for the duckweed Spirodela intermedia, integrating cytogenetic maps, PacBio and Oxford Nanopore libraries.</title>
        <authorList>
            <person name="Hoang P.T.N."/>
            <person name="Fiebig A."/>
            <person name="Novak P."/>
            <person name="Macas J."/>
            <person name="Cao H.X."/>
            <person name="Stepanenko A."/>
            <person name="Chen G."/>
            <person name="Borisjuk N."/>
            <person name="Scholz U."/>
            <person name="Schubert I."/>
        </authorList>
    </citation>
    <scope>NUCLEOTIDE SEQUENCE [LARGE SCALE GENOMIC DNA]</scope>
</reference>
<organism evidence="1 2">
    <name type="scientific">Spirodela intermedia</name>
    <name type="common">Intermediate duckweed</name>
    <dbReference type="NCBI Taxonomy" id="51605"/>
    <lineage>
        <taxon>Eukaryota</taxon>
        <taxon>Viridiplantae</taxon>
        <taxon>Streptophyta</taxon>
        <taxon>Embryophyta</taxon>
        <taxon>Tracheophyta</taxon>
        <taxon>Spermatophyta</taxon>
        <taxon>Magnoliopsida</taxon>
        <taxon>Liliopsida</taxon>
        <taxon>Araceae</taxon>
        <taxon>Lemnoideae</taxon>
        <taxon>Spirodela</taxon>
    </lineage>
</organism>
<keyword evidence="2" id="KW-1185">Reference proteome</keyword>
<protein>
    <submittedName>
        <fullName evidence="1">Uncharacterized protein</fullName>
    </submittedName>
</protein>
<proteinExistence type="predicted"/>
<evidence type="ECO:0000313" key="2">
    <source>
        <dbReference type="Proteomes" id="UP001189122"/>
    </source>
</evidence>
<dbReference type="Proteomes" id="UP001189122">
    <property type="component" value="Unassembled WGS sequence"/>
</dbReference>
<dbReference type="EMBL" id="CACRZD030000121">
    <property type="protein sequence ID" value="CAA6674563.1"/>
    <property type="molecule type" value="Genomic_DNA"/>
</dbReference>
<comment type="caution">
    <text evidence="1">The sequence shown here is derived from an EMBL/GenBank/DDBJ whole genome shotgun (WGS) entry which is preliminary data.</text>
</comment>
<evidence type="ECO:0000313" key="1">
    <source>
        <dbReference type="EMBL" id="CAA6674563.1"/>
    </source>
</evidence>
<accession>A0ABN7E9T0</accession>
<name>A0ABN7E9T0_SPIIN</name>